<protein>
    <recommendedName>
        <fullName evidence="2">Ig-like domain-containing protein</fullName>
    </recommendedName>
</protein>
<feature type="compositionally biased region" description="Polar residues" evidence="1">
    <location>
        <begin position="401"/>
        <end position="412"/>
    </location>
</feature>
<dbReference type="PANTHER" id="PTHR14162">
    <property type="entry name" value="MUCOSAL ADDRESSIN CELL ADHESION MOLECULE-1"/>
    <property type="match status" value="1"/>
</dbReference>
<accession>A0A8C9LAH9</accession>
<evidence type="ECO:0000256" key="1">
    <source>
        <dbReference type="SAM" id="MobiDB-lite"/>
    </source>
</evidence>
<dbReference type="SMART" id="SM00409">
    <property type="entry name" value="IG"/>
    <property type="match status" value="2"/>
</dbReference>
<keyword evidence="4" id="KW-1185">Reference proteome</keyword>
<dbReference type="Gene3D" id="2.60.40.10">
    <property type="entry name" value="Immunoglobulins"/>
    <property type="match status" value="3"/>
</dbReference>
<dbReference type="SUPFAM" id="SSF48726">
    <property type="entry name" value="Immunoglobulin"/>
    <property type="match status" value="2"/>
</dbReference>
<dbReference type="InterPro" id="IPR015169">
    <property type="entry name" value="Adhes-Ig-like"/>
</dbReference>
<dbReference type="Pfam" id="PF03921">
    <property type="entry name" value="ICAM_N"/>
    <property type="match status" value="1"/>
</dbReference>
<dbReference type="InterPro" id="IPR003599">
    <property type="entry name" value="Ig_sub"/>
</dbReference>
<dbReference type="PANTHER" id="PTHR14162:SF1">
    <property type="entry name" value="MUCOSAL ADDRESSIN CELL ADHESION MOLECULE 1"/>
    <property type="match status" value="1"/>
</dbReference>
<evidence type="ECO:0000259" key="2">
    <source>
        <dbReference type="PROSITE" id="PS50835"/>
    </source>
</evidence>
<dbReference type="InterPro" id="IPR036179">
    <property type="entry name" value="Ig-like_dom_sf"/>
</dbReference>
<dbReference type="GO" id="GO:2000403">
    <property type="term" value="P:positive regulation of lymphocyte migration"/>
    <property type="evidence" value="ECO:0007669"/>
    <property type="project" value="InterPro"/>
</dbReference>
<sequence length="560" mass="59989">MWEPLGSGDPIGTELCNRAGTEHEVKWEALSGNTPVDGKAVGPPEGAHRGGSYRVLRRAEKGAGGQKKEAPISSTHSKQEGRKENHRLLLPCPAPWVMELAPLLFISLLWGCSGRPTNKLVVVPKEPVVQYGDAVQLNCSLPCPGGTVQWKGLDTNLGSIDTFLTHSILKISSARLATAGTKICVGTCGDTSYQETAKLQVYSLPEVLQLNMDQALILGQPSTLHCTALHVYPIIGLQLAWYREDKLLMDGFEETETDEGLFDVVTTVRVPGEDVAEGVTFRCELTLRIGSKTFTRMASIPVSSRAVTEQPMAVATSTESPHTTMTTTTTMVIHSITEPAAITALSPEPHEPSTALNAVSQRPETPTEWATASKPTLPKHHQGPAVGTALLPLDSTATPSMGTVSPAATQGTAVDGSSPDSHVTTPTCSLQIWSLPPSGTRGKALRIECRAQCAQNASIRWLHTPVALSQYREEAVGSGSTLWLDRAEPHHQGYYQCILLGHHAQAVSMQLVVSDGEWGVCSPHLSPLHASLGVCCSSAGCFTAAFWYIRGADKQESDFL</sequence>
<reference evidence="3" key="1">
    <citation type="submission" date="2025-08" db="UniProtKB">
        <authorList>
            <consortium name="Ensembl"/>
        </authorList>
    </citation>
    <scope>IDENTIFICATION</scope>
</reference>
<dbReference type="InterPro" id="IPR013768">
    <property type="entry name" value="ICAM_N"/>
</dbReference>
<feature type="domain" description="Ig-like" evidence="2">
    <location>
        <begin position="116"/>
        <end position="200"/>
    </location>
</feature>
<dbReference type="InterPro" id="IPR007110">
    <property type="entry name" value="Ig-like_dom"/>
</dbReference>
<dbReference type="Pfam" id="PF09085">
    <property type="entry name" value="Adhes-Ig_like"/>
    <property type="match status" value="1"/>
</dbReference>
<dbReference type="GO" id="GO:0007229">
    <property type="term" value="P:integrin-mediated signaling pathway"/>
    <property type="evidence" value="ECO:0007669"/>
    <property type="project" value="InterPro"/>
</dbReference>
<dbReference type="GO" id="GO:0050901">
    <property type="term" value="P:leukocyte tethering or rolling"/>
    <property type="evidence" value="ECO:0007669"/>
    <property type="project" value="TreeGrafter"/>
</dbReference>
<dbReference type="GO" id="GO:0034113">
    <property type="term" value="P:heterotypic cell-cell adhesion"/>
    <property type="evidence" value="ECO:0007669"/>
    <property type="project" value="TreeGrafter"/>
</dbReference>
<evidence type="ECO:0000313" key="3">
    <source>
        <dbReference type="Ensembl" id="ENSPSTP00000012993.1"/>
    </source>
</evidence>
<feature type="region of interest" description="Disordered" evidence="1">
    <location>
        <begin position="344"/>
        <end position="381"/>
    </location>
</feature>
<dbReference type="Proteomes" id="UP000694428">
    <property type="component" value="Unplaced"/>
</dbReference>
<dbReference type="GO" id="GO:0098640">
    <property type="term" value="F:integrin binding involved in cell-matrix adhesion"/>
    <property type="evidence" value="ECO:0007669"/>
    <property type="project" value="InterPro"/>
</dbReference>
<feature type="region of interest" description="Disordered" evidence="1">
    <location>
        <begin position="28"/>
        <end position="84"/>
    </location>
</feature>
<dbReference type="PROSITE" id="PS50835">
    <property type="entry name" value="IG_LIKE"/>
    <property type="match status" value="3"/>
</dbReference>
<name>A0A8C9LAH9_PAVCR</name>
<organism evidence="3 4">
    <name type="scientific">Pavo cristatus</name>
    <name type="common">Indian peafowl</name>
    <name type="synonym">Blue peafowl</name>
    <dbReference type="NCBI Taxonomy" id="9049"/>
    <lineage>
        <taxon>Eukaryota</taxon>
        <taxon>Metazoa</taxon>
        <taxon>Chordata</taxon>
        <taxon>Craniata</taxon>
        <taxon>Vertebrata</taxon>
        <taxon>Euteleostomi</taxon>
        <taxon>Archelosauria</taxon>
        <taxon>Archosauria</taxon>
        <taxon>Dinosauria</taxon>
        <taxon>Saurischia</taxon>
        <taxon>Theropoda</taxon>
        <taxon>Coelurosauria</taxon>
        <taxon>Aves</taxon>
        <taxon>Neognathae</taxon>
        <taxon>Galloanserae</taxon>
        <taxon>Galliformes</taxon>
        <taxon>Phasianidae</taxon>
        <taxon>Phasianinae</taxon>
        <taxon>Pavo</taxon>
    </lineage>
</organism>
<dbReference type="SMART" id="SM00408">
    <property type="entry name" value="IGc2"/>
    <property type="match status" value="2"/>
</dbReference>
<dbReference type="InterPro" id="IPR013783">
    <property type="entry name" value="Ig-like_fold"/>
</dbReference>
<dbReference type="AlphaFoldDB" id="A0A8C9LAH9"/>
<feature type="domain" description="Ig-like" evidence="2">
    <location>
        <begin position="205"/>
        <end position="295"/>
    </location>
</feature>
<dbReference type="InterPro" id="IPR003598">
    <property type="entry name" value="Ig_sub2"/>
</dbReference>
<feature type="region of interest" description="Disordered" evidence="1">
    <location>
        <begin position="401"/>
        <end position="421"/>
    </location>
</feature>
<dbReference type="GO" id="GO:0016020">
    <property type="term" value="C:membrane"/>
    <property type="evidence" value="ECO:0007669"/>
    <property type="project" value="InterPro"/>
</dbReference>
<feature type="compositionally biased region" description="Basic and acidic residues" evidence="1">
    <location>
        <begin position="57"/>
        <end position="70"/>
    </location>
</feature>
<feature type="compositionally biased region" description="Polar residues" evidence="1">
    <location>
        <begin position="354"/>
        <end position="374"/>
    </location>
</feature>
<dbReference type="InterPro" id="IPR037413">
    <property type="entry name" value="MADCAM1"/>
</dbReference>
<dbReference type="Ensembl" id="ENSPSTT00000013623.1">
    <property type="protein sequence ID" value="ENSPSTP00000012993.1"/>
    <property type="gene ID" value="ENSPSTG00000009178.1"/>
</dbReference>
<reference evidence="3" key="2">
    <citation type="submission" date="2025-09" db="UniProtKB">
        <authorList>
            <consortium name="Ensembl"/>
        </authorList>
    </citation>
    <scope>IDENTIFICATION</scope>
</reference>
<dbReference type="CDD" id="cd00096">
    <property type="entry name" value="Ig"/>
    <property type="match status" value="1"/>
</dbReference>
<evidence type="ECO:0000313" key="4">
    <source>
        <dbReference type="Proteomes" id="UP000694428"/>
    </source>
</evidence>
<proteinExistence type="predicted"/>
<feature type="domain" description="Ig-like" evidence="2">
    <location>
        <begin position="426"/>
        <end position="514"/>
    </location>
</feature>